<dbReference type="AlphaFoldDB" id="X1J190"/>
<organism evidence="1">
    <name type="scientific">marine sediment metagenome</name>
    <dbReference type="NCBI Taxonomy" id="412755"/>
    <lineage>
        <taxon>unclassified sequences</taxon>
        <taxon>metagenomes</taxon>
        <taxon>ecological metagenomes</taxon>
    </lineage>
</organism>
<comment type="caution">
    <text evidence="1">The sequence shown here is derived from an EMBL/GenBank/DDBJ whole genome shotgun (WGS) entry which is preliminary data.</text>
</comment>
<sequence length="133" mass="15349">MKNTELLKKFEEINKPFYTIGDLEKITGLNKNSLYVSLNRLLKIGILERPARGIYVPFGKKMPVEKIASEIYIPNYLSFESALSRYGILNLVPYTLTFATTKKPKTYIIGGTEVIFRKIKKELFFGYEERGNI</sequence>
<reference evidence="1" key="1">
    <citation type="journal article" date="2014" name="Front. Microbiol.">
        <title>High frequency of phylogenetically diverse reductive dehalogenase-homologous genes in deep subseafloor sedimentary metagenomes.</title>
        <authorList>
            <person name="Kawai M."/>
            <person name="Futagami T."/>
            <person name="Toyoda A."/>
            <person name="Takaki Y."/>
            <person name="Nishi S."/>
            <person name="Hori S."/>
            <person name="Arai W."/>
            <person name="Tsubouchi T."/>
            <person name="Morono Y."/>
            <person name="Uchiyama I."/>
            <person name="Ito T."/>
            <person name="Fujiyama A."/>
            <person name="Inagaki F."/>
            <person name="Takami H."/>
        </authorList>
    </citation>
    <scope>NUCLEOTIDE SEQUENCE</scope>
    <source>
        <strain evidence="1">Expedition CK06-06</strain>
    </source>
</reference>
<evidence type="ECO:0000313" key="1">
    <source>
        <dbReference type="EMBL" id="GAH63533.1"/>
    </source>
</evidence>
<name>X1J190_9ZZZZ</name>
<evidence type="ECO:0008006" key="2">
    <source>
        <dbReference type="Google" id="ProtNLM"/>
    </source>
</evidence>
<dbReference type="EMBL" id="BARU01034413">
    <property type="protein sequence ID" value="GAH63533.1"/>
    <property type="molecule type" value="Genomic_DNA"/>
</dbReference>
<protein>
    <recommendedName>
        <fullName evidence="2">AbiEi antitoxin C-terminal domain-containing protein</fullName>
    </recommendedName>
</protein>
<gene>
    <name evidence="1" type="ORF">S03H2_54025</name>
</gene>
<proteinExistence type="predicted"/>
<feature type="non-terminal residue" evidence="1">
    <location>
        <position position="133"/>
    </location>
</feature>
<accession>X1J190</accession>